<organism evidence="1 2">
    <name type="scientific">Nostoc paludosum FACHB-159</name>
    <dbReference type="NCBI Taxonomy" id="2692908"/>
    <lineage>
        <taxon>Bacteria</taxon>
        <taxon>Bacillati</taxon>
        <taxon>Cyanobacteriota</taxon>
        <taxon>Cyanophyceae</taxon>
        <taxon>Nostocales</taxon>
        <taxon>Nostocaceae</taxon>
        <taxon>Nostoc</taxon>
    </lineage>
</organism>
<protein>
    <submittedName>
        <fullName evidence="1">Uncharacterized protein</fullName>
    </submittedName>
</protein>
<name>A0ABR8KL99_9NOSO</name>
<sequence>MPNSSNKFLNWHQIQPILVPKNTSLTDKVISIVAGMSKNEETLLLQEFSARAKVVDLQFPIPL</sequence>
<dbReference type="RefSeq" id="WP_190960000.1">
    <property type="nucleotide sequence ID" value="NZ_JACJTU010000090.1"/>
</dbReference>
<gene>
    <name evidence="1" type="ORF">H6H03_37570</name>
</gene>
<comment type="caution">
    <text evidence="1">The sequence shown here is derived from an EMBL/GenBank/DDBJ whole genome shotgun (WGS) entry which is preliminary data.</text>
</comment>
<accession>A0ABR8KL99</accession>
<keyword evidence="2" id="KW-1185">Reference proteome</keyword>
<dbReference type="EMBL" id="JACJTU010000090">
    <property type="protein sequence ID" value="MBD2739503.1"/>
    <property type="molecule type" value="Genomic_DNA"/>
</dbReference>
<dbReference type="Proteomes" id="UP000637383">
    <property type="component" value="Unassembled WGS sequence"/>
</dbReference>
<reference evidence="1 2" key="1">
    <citation type="journal article" date="2020" name="ISME J.">
        <title>Comparative genomics reveals insights into cyanobacterial evolution and habitat adaptation.</title>
        <authorList>
            <person name="Chen M.Y."/>
            <person name="Teng W.K."/>
            <person name="Zhao L."/>
            <person name="Hu C.X."/>
            <person name="Zhou Y.K."/>
            <person name="Han B.P."/>
            <person name="Song L.R."/>
            <person name="Shu W.S."/>
        </authorList>
    </citation>
    <scope>NUCLEOTIDE SEQUENCE [LARGE SCALE GENOMIC DNA]</scope>
    <source>
        <strain evidence="1 2">FACHB-159</strain>
    </source>
</reference>
<proteinExistence type="predicted"/>
<evidence type="ECO:0000313" key="2">
    <source>
        <dbReference type="Proteomes" id="UP000637383"/>
    </source>
</evidence>
<evidence type="ECO:0000313" key="1">
    <source>
        <dbReference type="EMBL" id="MBD2739503.1"/>
    </source>
</evidence>